<protein>
    <submittedName>
        <fullName evidence="2">Rhodanese-like domain-containing protein</fullName>
    </submittedName>
</protein>
<sequence length="111" mass="12447">MSQPIAQISAADLSDWLGSPDKQQPLLLDVRENWEFEICKLPGSLSIPMGEIMDRAKTLDPETELVCICHHGIRSQQVALYLKSLGFSRLYNLRGGIHDWSCTVDPSCPTY</sequence>
<dbReference type="PROSITE" id="PS50206">
    <property type="entry name" value="RHODANESE_3"/>
    <property type="match status" value="1"/>
</dbReference>
<dbReference type="PANTHER" id="PTHR43031:SF17">
    <property type="entry name" value="SULFURTRANSFERASE YTWF-RELATED"/>
    <property type="match status" value="1"/>
</dbReference>
<evidence type="ECO:0000313" key="3">
    <source>
        <dbReference type="Proteomes" id="UP001329151"/>
    </source>
</evidence>
<dbReference type="EMBL" id="AP028947">
    <property type="protein sequence ID" value="BET27197.1"/>
    <property type="molecule type" value="Genomic_DNA"/>
</dbReference>
<gene>
    <name evidence="2" type="ORF">RGQ30_26980</name>
</gene>
<evidence type="ECO:0000259" key="1">
    <source>
        <dbReference type="PROSITE" id="PS50206"/>
    </source>
</evidence>
<dbReference type="SUPFAM" id="SSF52821">
    <property type="entry name" value="Rhodanese/Cell cycle control phosphatase"/>
    <property type="match status" value="1"/>
</dbReference>
<feature type="domain" description="Rhodanese" evidence="1">
    <location>
        <begin position="21"/>
        <end position="109"/>
    </location>
</feature>
<dbReference type="InterPro" id="IPR050229">
    <property type="entry name" value="GlpE_sulfurtransferase"/>
</dbReference>
<proteinExistence type="predicted"/>
<reference evidence="2 3" key="1">
    <citation type="submission" date="2023-10" db="EMBL/GenBank/DDBJ databases">
        <title>Complete Genome Sequence of Limnobacter thiooxidans CS-K2T, Isolated from freshwater lake sediments in Bavaria, Germany.</title>
        <authorList>
            <person name="Naruki M."/>
            <person name="Watanabe A."/>
            <person name="Warashina T."/>
            <person name="Morita T."/>
            <person name="Arakawa K."/>
        </authorList>
    </citation>
    <scope>NUCLEOTIDE SEQUENCE [LARGE SCALE GENOMIC DNA]</scope>
    <source>
        <strain evidence="2 3">CS-K2</strain>
    </source>
</reference>
<dbReference type="Gene3D" id="3.40.250.10">
    <property type="entry name" value="Rhodanese-like domain"/>
    <property type="match status" value="1"/>
</dbReference>
<dbReference type="InterPro" id="IPR036873">
    <property type="entry name" value="Rhodanese-like_dom_sf"/>
</dbReference>
<name>A0AA86J0B1_9BURK</name>
<organism evidence="2 3">
    <name type="scientific">Limnobacter thiooxidans</name>
    <dbReference type="NCBI Taxonomy" id="131080"/>
    <lineage>
        <taxon>Bacteria</taxon>
        <taxon>Pseudomonadati</taxon>
        <taxon>Pseudomonadota</taxon>
        <taxon>Betaproteobacteria</taxon>
        <taxon>Burkholderiales</taxon>
        <taxon>Burkholderiaceae</taxon>
        <taxon>Limnobacter</taxon>
    </lineage>
</organism>
<dbReference type="SMART" id="SM00450">
    <property type="entry name" value="RHOD"/>
    <property type="match status" value="1"/>
</dbReference>
<accession>A0AA86J0B1</accession>
<dbReference type="AlphaFoldDB" id="A0AA86J0B1"/>
<dbReference type="KEGG" id="lto:RGQ30_26980"/>
<dbReference type="Proteomes" id="UP001329151">
    <property type="component" value="Chromosome"/>
</dbReference>
<keyword evidence="3" id="KW-1185">Reference proteome</keyword>
<evidence type="ECO:0000313" key="2">
    <source>
        <dbReference type="EMBL" id="BET27197.1"/>
    </source>
</evidence>
<dbReference type="Pfam" id="PF00581">
    <property type="entry name" value="Rhodanese"/>
    <property type="match status" value="1"/>
</dbReference>
<dbReference type="PANTHER" id="PTHR43031">
    <property type="entry name" value="FAD-DEPENDENT OXIDOREDUCTASE"/>
    <property type="match status" value="1"/>
</dbReference>
<dbReference type="InterPro" id="IPR001763">
    <property type="entry name" value="Rhodanese-like_dom"/>
</dbReference>
<dbReference type="RefSeq" id="WP_420915145.1">
    <property type="nucleotide sequence ID" value="NZ_AP028947.1"/>
</dbReference>